<feature type="transmembrane region" description="Helical" evidence="1">
    <location>
        <begin position="84"/>
        <end position="103"/>
    </location>
</feature>
<feature type="transmembrane region" description="Helical" evidence="1">
    <location>
        <begin position="109"/>
        <end position="127"/>
    </location>
</feature>
<feature type="transmembrane region" description="Helical" evidence="1">
    <location>
        <begin position="269"/>
        <end position="288"/>
    </location>
</feature>
<feature type="transmembrane region" description="Helical" evidence="1">
    <location>
        <begin position="139"/>
        <end position="157"/>
    </location>
</feature>
<dbReference type="EMBL" id="JALPRF010000003">
    <property type="protein sequence ID" value="MCK8493824.1"/>
    <property type="molecule type" value="Genomic_DNA"/>
</dbReference>
<evidence type="ECO:0000313" key="3">
    <source>
        <dbReference type="Proteomes" id="UP001202180"/>
    </source>
</evidence>
<comment type="caution">
    <text evidence="2">The sequence shown here is derived from an EMBL/GenBank/DDBJ whole genome shotgun (WGS) entry which is preliminary data.</text>
</comment>
<evidence type="ECO:0008006" key="4">
    <source>
        <dbReference type="Google" id="ProtNLM"/>
    </source>
</evidence>
<dbReference type="RefSeq" id="WP_248478454.1">
    <property type="nucleotide sequence ID" value="NZ_JALPRF010000003.1"/>
</dbReference>
<name>A0ABT0HNS8_9BACT</name>
<sequence length="540" mass="62196">MVKHQEDSRLLAAAIFLLFSLSIISGLFFREPWLWMDEVLSYVLISDPSPTHLNQAVVSNMDANPPLFPNLYWLVGHMISLKPIFFRSFSVLLFTSTLALFFWYTTRLIGNAVTNFVLISAMVYLTYQNFEHATQIRSYALLLPISYVYFIVLQQLINRPTDTWLLALHTVIGLLMAFCHNYGLFYLAASGAFFGVLLIWSKEKSYLPIFATYALIGLVWLVVWYPSFTIQSDAGKPHSWIPLPTVKSFFTGVGDLIPSVSDKLEWQSSFWWLAILRVSLVIGLFVYLAVPKLKLGFDAMRRDKAFQFFLLSGSIYLGILVIALIISFTYTSVFLRRYMWPSQLLIMFELVYAYYQFVGERRVMPQFARLLPIYAFVLGGAIFYKVWKMQTSFQSRILTYLPQLSAQYPVFVERADYFLPIWFHNQHPNVSFLLDWRNADRPGNIKSATVDYKILKSLKDNYNVSGIIPVDRFNATNYPHFYVVDEQAVYQIEDYIKSGQVKVISQRPVSIAGVRLLECSFVSQDSLPAGSAKHLISFNK</sequence>
<dbReference type="Proteomes" id="UP001202180">
    <property type="component" value="Unassembled WGS sequence"/>
</dbReference>
<proteinExistence type="predicted"/>
<feature type="transmembrane region" description="Helical" evidence="1">
    <location>
        <begin position="184"/>
        <end position="200"/>
    </location>
</feature>
<protein>
    <recommendedName>
        <fullName evidence="4">Glycosyltransferase RgtA/B/C/D-like domain-containing protein</fullName>
    </recommendedName>
</protein>
<feature type="transmembrane region" description="Helical" evidence="1">
    <location>
        <begin position="367"/>
        <end position="387"/>
    </location>
</feature>
<keyword evidence="1" id="KW-0472">Membrane</keyword>
<feature type="transmembrane region" description="Helical" evidence="1">
    <location>
        <begin position="12"/>
        <end position="29"/>
    </location>
</feature>
<organism evidence="2 3">
    <name type="scientific">Spirosoma liriopis</name>
    <dbReference type="NCBI Taxonomy" id="2937440"/>
    <lineage>
        <taxon>Bacteria</taxon>
        <taxon>Pseudomonadati</taxon>
        <taxon>Bacteroidota</taxon>
        <taxon>Cytophagia</taxon>
        <taxon>Cytophagales</taxon>
        <taxon>Cytophagaceae</taxon>
        <taxon>Spirosoma</taxon>
    </lineage>
</organism>
<feature type="transmembrane region" description="Helical" evidence="1">
    <location>
        <begin position="308"/>
        <end position="332"/>
    </location>
</feature>
<reference evidence="2 3" key="1">
    <citation type="submission" date="2022-04" db="EMBL/GenBank/DDBJ databases">
        <title>Spirosoma sp. strain RP8 genome sequencing and assembly.</title>
        <authorList>
            <person name="Jung Y."/>
        </authorList>
    </citation>
    <scope>NUCLEOTIDE SEQUENCE [LARGE SCALE GENOMIC DNA]</scope>
    <source>
        <strain evidence="2 3">RP8</strain>
    </source>
</reference>
<feature type="transmembrane region" description="Helical" evidence="1">
    <location>
        <begin position="206"/>
        <end position="228"/>
    </location>
</feature>
<evidence type="ECO:0000313" key="2">
    <source>
        <dbReference type="EMBL" id="MCK8493824.1"/>
    </source>
</evidence>
<keyword evidence="1" id="KW-0812">Transmembrane</keyword>
<accession>A0ABT0HNS8</accession>
<gene>
    <name evidence="2" type="ORF">M0L20_18300</name>
</gene>
<feature type="transmembrane region" description="Helical" evidence="1">
    <location>
        <begin position="338"/>
        <end position="355"/>
    </location>
</feature>
<keyword evidence="3" id="KW-1185">Reference proteome</keyword>
<keyword evidence="1" id="KW-1133">Transmembrane helix</keyword>
<evidence type="ECO:0000256" key="1">
    <source>
        <dbReference type="SAM" id="Phobius"/>
    </source>
</evidence>